<gene>
    <name evidence="2" type="ORF">K452DRAFT_111421</name>
</gene>
<reference evidence="2" key="1">
    <citation type="journal article" date="2020" name="Stud. Mycol.">
        <title>101 Dothideomycetes genomes: a test case for predicting lifestyles and emergence of pathogens.</title>
        <authorList>
            <person name="Haridas S."/>
            <person name="Albert R."/>
            <person name="Binder M."/>
            <person name="Bloem J."/>
            <person name="Labutti K."/>
            <person name="Salamov A."/>
            <person name="Andreopoulos B."/>
            <person name="Baker S."/>
            <person name="Barry K."/>
            <person name="Bills G."/>
            <person name="Bluhm B."/>
            <person name="Cannon C."/>
            <person name="Castanera R."/>
            <person name="Culley D."/>
            <person name="Daum C."/>
            <person name="Ezra D."/>
            <person name="Gonzalez J."/>
            <person name="Henrissat B."/>
            <person name="Kuo A."/>
            <person name="Liang C."/>
            <person name="Lipzen A."/>
            <person name="Lutzoni F."/>
            <person name="Magnuson J."/>
            <person name="Mondo S."/>
            <person name="Nolan M."/>
            <person name="Ohm R."/>
            <person name="Pangilinan J."/>
            <person name="Park H.-J."/>
            <person name="Ramirez L."/>
            <person name="Alfaro M."/>
            <person name="Sun H."/>
            <person name="Tritt A."/>
            <person name="Yoshinaga Y."/>
            <person name="Zwiers L.-H."/>
            <person name="Turgeon B."/>
            <person name="Goodwin S."/>
            <person name="Spatafora J."/>
            <person name="Crous P."/>
            <person name="Grigoriev I."/>
        </authorList>
    </citation>
    <scope>NUCLEOTIDE SEQUENCE</scope>
    <source>
        <strain evidence="2">CBS 121167</strain>
    </source>
</reference>
<accession>A0A6A6AZF3</accession>
<feature type="compositionally biased region" description="Polar residues" evidence="1">
    <location>
        <begin position="61"/>
        <end position="78"/>
    </location>
</feature>
<name>A0A6A6AZF3_9PEZI</name>
<sequence>MHSSRGPQELVLPATAAPKPGVQKKIPAKKQKKSSGQGLKKSAAQQATGKTYIHARPPSSLPSTATSHQGAMQQHTASLCQQNDGDLQKRLPSDASAREKRPCAHLAARGICSTPALHITRNSRHALFAPSVTVPCCTVPGAASSRTGQAADSLVPEDIYADASAAAARLRRLDSKGQVCRRGRWWSALYVQECVVSVLSNSYTSLSSGAVIPWYTWYKNGTYRAPSDAATAAAV</sequence>
<dbReference type="Proteomes" id="UP000799438">
    <property type="component" value="Unassembled WGS sequence"/>
</dbReference>
<feature type="region of interest" description="Disordered" evidence="1">
    <location>
        <begin position="1"/>
        <end position="78"/>
    </location>
</feature>
<feature type="compositionally biased region" description="Low complexity" evidence="1">
    <location>
        <begin position="34"/>
        <end position="44"/>
    </location>
</feature>
<proteinExistence type="predicted"/>
<protein>
    <submittedName>
        <fullName evidence="2">Uncharacterized protein</fullName>
    </submittedName>
</protein>
<organism evidence="2 3">
    <name type="scientific">Aplosporella prunicola CBS 121167</name>
    <dbReference type="NCBI Taxonomy" id="1176127"/>
    <lineage>
        <taxon>Eukaryota</taxon>
        <taxon>Fungi</taxon>
        <taxon>Dikarya</taxon>
        <taxon>Ascomycota</taxon>
        <taxon>Pezizomycotina</taxon>
        <taxon>Dothideomycetes</taxon>
        <taxon>Dothideomycetes incertae sedis</taxon>
        <taxon>Botryosphaeriales</taxon>
        <taxon>Aplosporellaceae</taxon>
        <taxon>Aplosporella</taxon>
    </lineage>
</organism>
<evidence type="ECO:0000313" key="2">
    <source>
        <dbReference type="EMBL" id="KAF2137299.1"/>
    </source>
</evidence>
<keyword evidence="3" id="KW-1185">Reference proteome</keyword>
<evidence type="ECO:0000313" key="3">
    <source>
        <dbReference type="Proteomes" id="UP000799438"/>
    </source>
</evidence>
<dbReference type="RefSeq" id="XP_033393017.1">
    <property type="nucleotide sequence ID" value="XM_033535031.1"/>
</dbReference>
<dbReference type="EMBL" id="ML995504">
    <property type="protein sequence ID" value="KAF2137299.1"/>
    <property type="molecule type" value="Genomic_DNA"/>
</dbReference>
<dbReference type="AlphaFoldDB" id="A0A6A6AZF3"/>
<evidence type="ECO:0000256" key="1">
    <source>
        <dbReference type="SAM" id="MobiDB-lite"/>
    </source>
</evidence>
<dbReference type="GeneID" id="54292525"/>